<evidence type="ECO:0000256" key="1">
    <source>
        <dbReference type="ARBA" id="ARBA00004613"/>
    </source>
</evidence>
<dbReference type="PROSITE" id="PS00135">
    <property type="entry name" value="TRYPSIN_SER"/>
    <property type="match status" value="1"/>
</dbReference>
<name>A0A9J7E3G8_SPOLT</name>
<evidence type="ECO:0000259" key="11">
    <source>
        <dbReference type="PROSITE" id="PS50240"/>
    </source>
</evidence>
<dbReference type="FunFam" id="2.40.10.10:FF:000047">
    <property type="entry name" value="Trypsin eta"/>
    <property type="match status" value="1"/>
</dbReference>
<comment type="subcellular location">
    <subcellularLocation>
        <location evidence="1">Secreted</location>
    </subcellularLocation>
</comment>
<dbReference type="InterPro" id="IPR033116">
    <property type="entry name" value="TRYPSIN_SER"/>
</dbReference>
<evidence type="ECO:0000256" key="4">
    <source>
        <dbReference type="ARBA" id="ARBA00022801"/>
    </source>
</evidence>
<organism evidence="12 13">
    <name type="scientific">Spodoptera litura</name>
    <name type="common">Asian cotton leafworm</name>
    <dbReference type="NCBI Taxonomy" id="69820"/>
    <lineage>
        <taxon>Eukaryota</taxon>
        <taxon>Metazoa</taxon>
        <taxon>Ecdysozoa</taxon>
        <taxon>Arthropoda</taxon>
        <taxon>Hexapoda</taxon>
        <taxon>Insecta</taxon>
        <taxon>Pterygota</taxon>
        <taxon>Neoptera</taxon>
        <taxon>Endopterygota</taxon>
        <taxon>Lepidoptera</taxon>
        <taxon>Glossata</taxon>
        <taxon>Ditrysia</taxon>
        <taxon>Noctuoidea</taxon>
        <taxon>Noctuidae</taxon>
        <taxon>Amphipyrinae</taxon>
        <taxon>Spodoptera</taxon>
    </lineage>
</organism>
<dbReference type="Gene3D" id="2.40.10.10">
    <property type="entry name" value="Trypsin-like serine proteases"/>
    <property type="match status" value="1"/>
</dbReference>
<evidence type="ECO:0000256" key="3">
    <source>
        <dbReference type="ARBA" id="ARBA00022670"/>
    </source>
</evidence>
<dbReference type="PROSITE" id="PS00134">
    <property type="entry name" value="TRYPSIN_HIS"/>
    <property type="match status" value="1"/>
</dbReference>
<dbReference type="SMART" id="SM00020">
    <property type="entry name" value="Tryp_SPc"/>
    <property type="match status" value="1"/>
</dbReference>
<dbReference type="KEGG" id="sliu:111353073"/>
<dbReference type="PRINTS" id="PR00722">
    <property type="entry name" value="CHYMOTRYPSIN"/>
</dbReference>
<dbReference type="PROSITE" id="PS50240">
    <property type="entry name" value="TRYPSIN_DOM"/>
    <property type="match status" value="1"/>
</dbReference>
<dbReference type="InterPro" id="IPR001314">
    <property type="entry name" value="Peptidase_S1A"/>
</dbReference>
<dbReference type="OrthoDB" id="9425590at2759"/>
<keyword evidence="10" id="KW-0732">Signal</keyword>
<keyword evidence="6" id="KW-1015">Disulfide bond</keyword>
<dbReference type="RefSeq" id="XP_022821667.1">
    <property type="nucleotide sequence ID" value="XM_022965899.1"/>
</dbReference>
<dbReference type="InterPro" id="IPR043504">
    <property type="entry name" value="Peptidase_S1_PA_chymotrypsin"/>
</dbReference>
<protein>
    <recommendedName>
        <fullName evidence="8">trypsin</fullName>
        <ecNumber evidence="8">3.4.21.4</ecNumber>
    </recommendedName>
</protein>
<dbReference type="GO" id="GO:0016485">
    <property type="term" value="P:protein processing"/>
    <property type="evidence" value="ECO:0007669"/>
    <property type="project" value="UniProtKB-ARBA"/>
</dbReference>
<dbReference type="GO" id="GO:0004252">
    <property type="term" value="F:serine-type endopeptidase activity"/>
    <property type="evidence" value="ECO:0007669"/>
    <property type="project" value="UniProtKB-EC"/>
</dbReference>
<feature type="domain" description="Peptidase S1" evidence="11">
    <location>
        <begin position="24"/>
        <end position="255"/>
    </location>
</feature>
<evidence type="ECO:0000256" key="7">
    <source>
        <dbReference type="ARBA" id="ARBA00036320"/>
    </source>
</evidence>
<reference evidence="13" key="1">
    <citation type="submission" date="2025-08" db="UniProtKB">
        <authorList>
            <consortium name="RefSeq"/>
        </authorList>
    </citation>
    <scope>IDENTIFICATION</scope>
    <source>
        <strain evidence="13">Ishihara</strain>
        <tissue evidence="13">Whole body</tissue>
    </source>
</reference>
<evidence type="ECO:0000256" key="10">
    <source>
        <dbReference type="SAM" id="SignalP"/>
    </source>
</evidence>
<evidence type="ECO:0000256" key="8">
    <source>
        <dbReference type="ARBA" id="ARBA00038868"/>
    </source>
</evidence>
<keyword evidence="2" id="KW-0964">Secreted</keyword>
<evidence type="ECO:0000256" key="2">
    <source>
        <dbReference type="ARBA" id="ARBA00022525"/>
    </source>
</evidence>
<evidence type="ECO:0000313" key="13">
    <source>
        <dbReference type="RefSeq" id="XP_022821667.1"/>
    </source>
</evidence>
<dbReference type="Pfam" id="PF00089">
    <property type="entry name" value="Trypsin"/>
    <property type="match status" value="1"/>
</dbReference>
<dbReference type="AlphaFoldDB" id="A0A9J7E3G8"/>
<dbReference type="EC" id="3.4.21.4" evidence="8"/>
<dbReference type="CDD" id="cd00190">
    <property type="entry name" value="Tryp_SPc"/>
    <property type="match status" value="1"/>
</dbReference>
<keyword evidence="12" id="KW-1185">Reference proteome</keyword>
<evidence type="ECO:0000256" key="5">
    <source>
        <dbReference type="ARBA" id="ARBA00022825"/>
    </source>
</evidence>
<dbReference type="InterPro" id="IPR001254">
    <property type="entry name" value="Trypsin_dom"/>
</dbReference>
<dbReference type="InterPro" id="IPR018114">
    <property type="entry name" value="TRYPSIN_HIS"/>
</dbReference>
<dbReference type="GeneID" id="111353073"/>
<feature type="signal peptide" evidence="10">
    <location>
        <begin position="1"/>
        <end position="16"/>
    </location>
</feature>
<feature type="chain" id="PRO_5039904639" description="trypsin" evidence="10">
    <location>
        <begin position="17"/>
        <end position="255"/>
    </location>
</feature>
<proteinExistence type="predicted"/>
<dbReference type="Proteomes" id="UP000301870">
    <property type="component" value="Chromosome 16"/>
</dbReference>
<dbReference type="PANTHER" id="PTHR24252:SF7">
    <property type="entry name" value="HYALIN"/>
    <property type="match status" value="1"/>
</dbReference>
<keyword evidence="4 9" id="KW-0378">Hydrolase</keyword>
<keyword evidence="5 9" id="KW-0720">Serine protease</keyword>
<evidence type="ECO:0000313" key="12">
    <source>
        <dbReference type="Proteomes" id="UP000301870"/>
    </source>
</evidence>
<comment type="catalytic activity">
    <reaction evidence="7">
        <text>Preferential cleavage: Arg-|-Xaa, Lys-|-Xaa.</text>
        <dbReference type="EC" id="3.4.21.4"/>
    </reaction>
</comment>
<dbReference type="InterPro" id="IPR009003">
    <property type="entry name" value="Peptidase_S1_PA"/>
</dbReference>
<sequence>MRAIGILALCLVAVAALPSSPQRIVGGSLTTINQYPHIAALLITRNWSIYTQQCGGTVINNRSILTAAHCVFREEIRRWNIRVGSSFANSGGSVHMVRQSIVHPRFAYMTRNNDIAILRTTTEIGFNNNVRPASIAGSNYRLAENQPVWAAGWGDTFSGSNAGSAQLRHVQVVVINQEFCRSNYATRGYVITENMLCSGWPSGGRDQCQGDSGGPLYHNGILVGVCSFGIGCGQVNFPGVNVRVSQFSSWITDNA</sequence>
<dbReference type="GO" id="GO:0005576">
    <property type="term" value="C:extracellular region"/>
    <property type="evidence" value="ECO:0007669"/>
    <property type="project" value="UniProtKB-SubCell"/>
</dbReference>
<keyword evidence="3 9" id="KW-0645">Protease</keyword>
<evidence type="ECO:0000256" key="9">
    <source>
        <dbReference type="RuleBase" id="RU363034"/>
    </source>
</evidence>
<gene>
    <name evidence="13" type="primary">LOC111353073</name>
</gene>
<dbReference type="PANTHER" id="PTHR24252">
    <property type="entry name" value="ACROSIN-RELATED"/>
    <property type="match status" value="1"/>
</dbReference>
<accession>A0A9J7E3G8</accession>
<evidence type="ECO:0000256" key="6">
    <source>
        <dbReference type="ARBA" id="ARBA00023157"/>
    </source>
</evidence>
<dbReference type="SUPFAM" id="SSF50494">
    <property type="entry name" value="Trypsin-like serine proteases"/>
    <property type="match status" value="1"/>
</dbReference>